<protein>
    <recommendedName>
        <fullName evidence="4">Fungal calcium binding protein domain-containing protein</fullName>
    </recommendedName>
</protein>
<feature type="signal peptide" evidence="1">
    <location>
        <begin position="1"/>
        <end position="17"/>
    </location>
</feature>
<proteinExistence type="predicted"/>
<name>A0A2T5LRD7_9EURO</name>
<dbReference type="EMBL" id="MSFN02000007">
    <property type="protein sequence ID" value="PTU18839.1"/>
    <property type="molecule type" value="Genomic_DNA"/>
</dbReference>
<comment type="caution">
    <text evidence="2">The sequence shown here is derived from an EMBL/GenBank/DDBJ whole genome shotgun (WGS) entry which is preliminary data.</text>
</comment>
<organism evidence="2 3">
    <name type="scientific">Aspergillus ochraceoroseus IBT 24754</name>
    <dbReference type="NCBI Taxonomy" id="1392256"/>
    <lineage>
        <taxon>Eukaryota</taxon>
        <taxon>Fungi</taxon>
        <taxon>Dikarya</taxon>
        <taxon>Ascomycota</taxon>
        <taxon>Pezizomycotina</taxon>
        <taxon>Eurotiomycetes</taxon>
        <taxon>Eurotiomycetidae</taxon>
        <taxon>Eurotiales</taxon>
        <taxon>Aspergillaceae</taxon>
        <taxon>Aspergillus</taxon>
        <taxon>Aspergillus subgen. Nidulantes</taxon>
    </lineage>
</organism>
<dbReference type="RefSeq" id="XP_040750231.1">
    <property type="nucleotide sequence ID" value="XM_040897678.1"/>
</dbReference>
<dbReference type="VEuPathDB" id="FungiDB:P175DRAFT_0503649"/>
<evidence type="ECO:0000313" key="3">
    <source>
        <dbReference type="Proteomes" id="UP000244073"/>
    </source>
</evidence>
<keyword evidence="1" id="KW-0732">Signal</keyword>
<dbReference type="GeneID" id="63814560"/>
<evidence type="ECO:0008006" key="4">
    <source>
        <dbReference type="Google" id="ProtNLM"/>
    </source>
</evidence>
<gene>
    <name evidence="2" type="ORF">P175DRAFT_0503649</name>
</gene>
<dbReference type="AlphaFoldDB" id="A0A2T5LRD7"/>
<dbReference type="Proteomes" id="UP000244073">
    <property type="component" value="Unassembled WGS sequence"/>
</dbReference>
<sequence>MKFLVTALAVFAATATAETSKDKIEASVFQDCIDHLATDLNAGMNGNLTVCYLLDCSNDMATDKGYGDAFTDMFKILDPICDFDKLH</sequence>
<evidence type="ECO:0000256" key="1">
    <source>
        <dbReference type="SAM" id="SignalP"/>
    </source>
</evidence>
<accession>A0A2T5LRD7</accession>
<feature type="chain" id="PRO_5015713050" description="Fungal calcium binding protein domain-containing protein" evidence="1">
    <location>
        <begin position="18"/>
        <end position="87"/>
    </location>
</feature>
<reference evidence="2 3" key="1">
    <citation type="journal article" date="2018" name="Proc. Natl. Acad. Sci. U.S.A.">
        <title>Linking secondary metabolites to gene clusters through genome sequencing of six diverse Aspergillus species.</title>
        <authorList>
            <person name="Kaerboelling I."/>
            <person name="Vesth T.C."/>
            <person name="Frisvad J.C."/>
            <person name="Nybo J.L."/>
            <person name="Theobald S."/>
            <person name="Kuo A."/>
            <person name="Bowyer P."/>
            <person name="Matsuda Y."/>
            <person name="Mondo S."/>
            <person name="Lyhne E.K."/>
            <person name="Kogle M.E."/>
            <person name="Clum A."/>
            <person name="Lipzen A."/>
            <person name="Salamov A."/>
            <person name="Ngan C.Y."/>
            <person name="Daum C."/>
            <person name="Chiniquy J."/>
            <person name="Barry K."/>
            <person name="LaButti K."/>
            <person name="Haridas S."/>
            <person name="Simmons B.A."/>
            <person name="Magnuson J.K."/>
            <person name="Mortensen U.H."/>
            <person name="Larsen T.O."/>
            <person name="Grigoriev I.V."/>
            <person name="Baker S.E."/>
            <person name="Andersen M.R."/>
        </authorList>
    </citation>
    <scope>NUCLEOTIDE SEQUENCE [LARGE SCALE GENOMIC DNA]</scope>
    <source>
        <strain evidence="2 3">IBT 24754</strain>
    </source>
</reference>
<evidence type="ECO:0000313" key="2">
    <source>
        <dbReference type="EMBL" id="PTU18839.1"/>
    </source>
</evidence>